<dbReference type="SMR" id="A0A5C0XXY9"/>
<dbReference type="OrthoDB" id="86157at2157"/>
<evidence type="ECO:0000313" key="2">
    <source>
        <dbReference type="EMBL" id="QEK79640.1"/>
    </source>
</evidence>
<dbReference type="AlphaFoldDB" id="A0A5C0XXY9"/>
<feature type="coiled-coil region" evidence="1">
    <location>
        <begin position="21"/>
        <end position="48"/>
    </location>
</feature>
<dbReference type="GeneID" id="41713872"/>
<name>A0A5C0XXY9_PYRFU</name>
<accession>A0A5C0XXY9</accession>
<evidence type="ECO:0000313" key="3">
    <source>
        <dbReference type="Proteomes" id="UP000324354"/>
    </source>
</evidence>
<dbReference type="RefSeq" id="WP_011013194.1">
    <property type="nucleotide sequence ID" value="NC_003413.1"/>
</dbReference>
<organism evidence="2 3">
    <name type="scientific">Pyrococcus furiosus (strain ATCC 43587 / DSM 3638 / JCM 8422 / Vc1)</name>
    <dbReference type="NCBI Taxonomy" id="186497"/>
    <lineage>
        <taxon>Archaea</taxon>
        <taxon>Methanobacteriati</taxon>
        <taxon>Methanobacteriota</taxon>
        <taxon>Thermococci</taxon>
        <taxon>Thermococcales</taxon>
        <taxon>Thermococcaceae</taxon>
        <taxon>Pyrococcus</taxon>
    </lineage>
</organism>
<dbReference type="GeneID" id="13301129"/>
<dbReference type="EMBL" id="CP023154">
    <property type="protein sequence ID" value="QEK79640.1"/>
    <property type="molecule type" value="Genomic_DNA"/>
</dbReference>
<dbReference type="Proteomes" id="UP000324354">
    <property type="component" value="Chromosome"/>
</dbReference>
<proteinExistence type="predicted"/>
<keyword evidence="1" id="KW-0175">Coiled coil</keyword>
<gene>
    <name evidence="2" type="ORF">PFDSM3638_10335</name>
</gene>
<protein>
    <submittedName>
        <fullName evidence="2">Uncharacterized protein</fullName>
    </submittedName>
</protein>
<sequence>MVVKEKLEKALIEVRPYVEYYNELKALVSKISSSVNDLEEAIVVLREEEKKASEPFKTDIRILLDFLESKP</sequence>
<evidence type="ECO:0000256" key="1">
    <source>
        <dbReference type="SAM" id="Coils"/>
    </source>
</evidence>
<reference evidence="2 3" key="1">
    <citation type="submission" date="2017-08" db="EMBL/GenBank/DDBJ databases">
        <title>Resequencing and Reannotation of the genome of Pyrococcus furiosus type strain DSM3638.</title>
        <authorList>
            <person name="Reichelt R.M."/>
            <person name="Bunk B."/>
        </authorList>
    </citation>
    <scope>NUCLEOTIDE SEQUENCE [LARGE SCALE GENOMIC DNA]</scope>
    <source>
        <strain evidence="2 3">DSM 3638</strain>
    </source>
</reference>